<dbReference type="InterPro" id="IPR017127">
    <property type="entry name" value="Ribosome_uL3_MTase"/>
</dbReference>
<comment type="similarity">
    <text evidence="4">Belongs to the protein N5-glutamine methyltransferase family. PrmB subfamily.</text>
</comment>
<accession>A0A7D4TFF2</accession>
<evidence type="ECO:0000256" key="2">
    <source>
        <dbReference type="ARBA" id="ARBA00022679"/>
    </source>
</evidence>
<feature type="domain" description="Methyltransferase small" evidence="5">
    <location>
        <begin position="134"/>
        <end position="218"/>
    </location>
</feature>
<dbReference type="CDD" id="cd02440">
    <property type="entry name" value="AdoMet_MTases"/>
    <property type="match status" value="1"/>
</dbReference>
<dbReference type="GO" id="GO:0032259">
    <property type="term" value="P:methylation"/>
    <property type="evidence" value="ECO:0007669"/>
    <property type="project" value="UniProtKB-KW"/>
</dbReference>
<dbReference type="GO" id="GO:0036009">
    <property type="term" value="F:protein-glutamine N-methyltransferase activity"/>
    <property type="evidence" value="ECO:0007669"/>
    <property type="project" value="UniProtKB-UniRule"/>
</dbReference>
<evidence type="ECO:0000259" key="5">
    <source>
        <dbReference type="Pfam" id="PF05175"/>
    </source>
</evidence>
<dbReference type="GO" id="GO:0005829">
    <property type="term" value="C:cytosol"/>
    <property type="evidence" value="ECO:0007669"/>
    <property type="project" value="TreeGrafter"/>
</dbReference>
<dbReference type="NCBIfam" id="TIGR03533">
    <property type="entry name" value="L3_gln_methyl"/>
    <property type="match status" value="1"/>
</dbReference>
<evidence type="ECO:0000256" key="1">
    <source>
        <dbReference type="ARBA" id="ARBA00022603"/>
    </source>
</evidence>
<dbReference type="Pfam" id="PF05175">
    <property type="entry name" value="MTS"/>
    <property type="match status" value="1"/>
</dbReference>
<dbReference type="KEGG" id="txa:HQN79_04230"/>
<dbReference type="GO" id="GO:0003676">
    <property type="term" value="F:nucleic acid binding"/>
    <property type="evidence" value="ECO:0007669"/>
    <property type="project" value="InterPro"/>
</dbReference>
<comment type="function">
    <text evidence="4">Methylates ribosomal protein uL3 on a specific glutamine residue.</text>
</comment>
<keyword evidence="7" id="KW-1185">Reference proteome</keyword>
<comment type="catalytic activity">
    <reaction evidence="4">
        <text>L-glutaminyl-[ribosomal protein uL3] + S-adenosyl-L-methionine = N(5)-methyl-L-glutaminyl-[ribosomal protein uL3] + S-adenosyl-L-homocysteine + H(+)</text>
        <dbReference type="Rhea" id="RHEA:45020"/>
        <dbReference type="Rhea" id="RHEA-COMP:11063"/>
        <dbReference type="Rhea" id="RHEA-COMP:11064"/>
        <dbReference type="ChEBI" id="CHEBI:15378"/>
        <dbReference type="ChEBI" id="CHEBI:30011"/>
        <dbReference type="ChEBI" id="CHEBI:57856"/>
        <dbReference type="ChEBI" id="CHEBI:59789"/>
        <dbReference type="ChEBI" id="CHEBI:61891"/>
        <dbReference type="EC" id="2.1.1.298"/>
    </reaction>
</comment>
<evidence type="ECO:0000313" key="7">
    <source>
        <dbReference type="Proteomes" id="UP000504724"/>
    </source>
</evidence>
<name>A0A7D4TFF2_9GAMM</name>
<dbReference type="Proteomes" id="UP000504724">
    <property type="component" value="Chromosome"/>
</dbReference>
<dbReference type="InterPro" id="IPR002052">
    <property type="entry name" value="DNA_methylase_N6_adenine_CS"/>
</dbReference>
<dbReference type="AlphaFoldDB" id="A0A7D4TFF2"/>
<dbReference type="SUPFAM" id="SSF53335">
    <property type="entry name" value="S-adenosyl-L-methionine-dependent methyltransferases"/>
    <property type="match status" value="1"/>
</dbReference>
<dbReference type="PANTHER" id="PTHR47806">
    <property type="entry name" value="50S RIBOSOMAL PROTEIN L3 GLUTAMINE METHYLTRANSFERASE"/>
    <property type="match status" value="1"/>
</dbReference>
<dbReference type="Gene3D" id="3.40.50.150">
    <property type="entry name" value="Vaccinia Virus protein VP39"/>
    <property type="match status" value="1"/>
</dbReference>
<evidence type="ECO:0000256" key="3">
    <source>
        <dbReference type="ARBA" id="ARBA00022691"/>
    </source>
</evidence>
<keyword evidence="3 4" id="KW-0949">S-adenosyl-L-methionine</keyword>
<dbReference type="HAMAP" id="MF_02125">
    <property type="entry name" value="L3_methyltr_PrmB"/>
    <property type="match status" value="1"/>
</dbReference>
<gene>
    <name evidence="4 6" type="primary">prmB</name>
    <name evidence="6" type="ORF">HQN79_04230</name>
</gene>
<dbReference type="InterPro" id="IPR029063">
    <property type="entry name" value="SAM-dependent_MTases_sf"/>
</dbReference>
<evidence type="ECO:0000313" key="6">
    <source>
        <dbReference type="EMBL" id="QKI88828.1"/>
    </source>
</evidence>
<evidence type="ECO:0000256" key="4">
    <source>
        <dbReference type="HAMAP-Rule" id="MF_02125"/>
    </source>
</evidence>
<dbReference type="PANTHER" id="PTHR47806:SF1">
    <property type="entry name" value="RIBOSOMAL PROTEIN UL3 GLUTAMINE METHYLTRANSFERASE"/>
    <property type="match status" value="1"/>
</dbReference>
<dbReference type="Gene3D" id="1.10.8.10">
    <property type="entry name" value="DNA helicase RuvA subunit, C-terminal domain"/>
    <property type="match status" value="1"/>
</dbReference>
<dbReference type="PROSITE" id="PS00092">
    <property type="entry name" value="N6_MTASE"/>
    <property type="match status" value="1"/>
</dbReference>
<organism evidence="6 7">
    <name type="scientific">Thiomicrorhabdus xiamenensis</name>
    <dbReference type="NCBI Taxonomy" id="2739063"/>
    <lineage>
        <taxon>Bacteria</taxon>
        <taxon>Pseudomonadati</taxon>
        <taxon>Pseudomonadota</taxon>
        <taxon>Gammaproteobacteria</taxon>
        <taxon>Thiotrichales</taxon>
        <taxon>Piscirickettsiaceae</taxon>
        <taxon>Thiomicrorhabdus</taxon>
    </lineage>
</organism>
<dbReference type="GO" id="GO:0005840">
    <property type="term" value="C:ribosome"/>
    <property type="evidence" value="ECO:0007669"/>
    <property type="project" value="UniProtKB-KW"/>
</dbReference>
<proteinExistence type="inferred from homology"/>
<reference evidence="6 7" key="1">
    <citation type="submission" date="2020-05" db="EMBL/GenBank/DDBJ databases">
        <title>Thiomicrorhabdus sediminis sp.nov. and Thiomicrorhabdus xiamenensis sp.nov., novel sulfur-oxidizing bacteria isolated from coastal sediment.</title>
        <authorList>
            <person name="Liu X."/>
        </authorList>
    </citation>
    <scope>NUCLEOTIDE SEQUENCE [LARGE SCALE GENOMIC DNA]</scope>
    <source>
        <strain evidence="6 7">G2</strain>
    </source>
</reference>
<dbReference type="InterPro" id="IPR007848">
    <property type="entry name" value="Small_mtfrase_dom"/>
</dbReference>
<dbReference type="EC" id="2.1.1.298" evidence="4"/>
<keyword evidence="6" id="KW-0687">Ribonucleoprotein</keyword>
<keyword evidence="2 4" id="KW-0808">Transferase</keyword>
<dbReference type="InterPro" id="IPR004556">
    <property type="entry name" value="HemK-like"/>
</dbReference>
<keyword evidence="6" id="KW-0689">Ribosomal protein</keyword>
<protein>
    <recommendedName>
        <fullName evidence="4">Ribosomal protein uL3 glutamine methyltransferase</fullName>
        <shortName evidence="4">uL3 MTase</shortName>
        <ecNumber evidence="4">2.1.1.298</ecNumber>
    </recommendedName>
    <alternativeName>
        <fullName evidence="4">N5-glutamine methyltransferase PrmB</fullName>
    </alternativeName>
</protein>
<dbReference type="NCBIfam" id="TIGR00536">
    <property type="entry name" value="hemK_fam"/>
    <property type="match status" value="1"/>
</dbReference>
<dbReference type="EMBL" id="CP054020">
    <property type="protein sequence ID" value="QKI88828.1"/>
    <property type="molecule type" value="Genomic_DNA"/>
</dbReference>
<sequence length="313" mass="35347">MTVTNFNYQYDGLENVIDFVRWGGSLFRKNDLFFGHGTDNAFDEAKVLVFYVLQLPQHIPDNYWTARLTHAEKEDVVELFRRRIETRQPAAYLTGEAWFAGLRFIVSDATLVPRSPIAELIENRYAPWVDADSVTNVLDMCTGSGCIGIASLKAFPNAEVDLVDISSEALQIAQQNVELYHLEGVAHPIQSDLFSALQGKQYDLIVSNPPYVDEIEMDHLPEEFQREPALGLAAGKDGLDLVRKILLEAPKYLKDDGVLIVEVGVSQYYLQQEYPELPFYWFEFENGGEGVFAIQKSELELFADEIAARVNPA</sequence>
<keyword evidence="1 4" id="KW-0489">Methyltransferase</keyword>
<dbReference type="PIRSF" id="PIRSF037167">
    <property type="entry name" value="Mtase_YfcB_prd"/>
    <property type="match status" value="1"/>
</dbReference>